<dbReference type="Proteomes" id="UP000996601">
    <property type="component" value="Unassembled WGS sequence"/>
</dbReference>
<protein>
    <recommendedName>
        <fullName evidence="4">Transposase</fullName>
    </recommendedName>
</protein>
<evidence type="ECO:0000256" key="1">
    <source>
        <dbReference type="SAM" id="MobiDB-lite"/>
    </source>
</evidence>
<proteinExistence type="predicted"/>
<gene>
    <name evidence="2" type="ORF">GB927_014840</name>
</gene>
<comment type="caution">
    <text evidence="2">The sequence shown here is derived from an EMBL/GenBank/DDBJ whole genome shotgun (WGS) entry which is preliminary data.</text>
</comment>
<keyword evidence="3" id="KW-1185">Reference proteome</keyword>
<name>A0ABT1R831_9HYPH</name>
<reference evidence="2" key="1">
    <citation type="submission" date="2021-07" db="EMBL/GenBank/DDBJ databases">
        <title>Shinella sp. nov., a novel member of the genus Shinella from water.</title>
        <authorList>
            <person name="Deng Y."/>
        </authorList>
    </citation>
    <scope>NUCLEOTIDE SEQUENCE</scope>
    <source>
        <strain evidence="2">CPCC 100929</strain>
    </source>
</reference>
<dbReference type="EMBL" id="WHSB02000005">
    <property type="protein sequence ID" value="MCQ4631325.1"/>
    <property type="molecule type" value="Genomic_DNA"/>
</dbReference>
<evidence type="ECO:0008006" key="4">
    <source>
        <dbReference type="Google" id="ProtNLM"/>
    </source>
</evidence>
<accession>A0ABT1R831</accession>
<feature type="region of interest" description="Disordered" evidence="1">
    <location>
        <begin position="1"/>
        <end position="21"/>
    </location>
</feature>
<sequence length="76" mass="8925">MSPEWMMAFDTAAGRNDKRRKTLADPLERPEWQGLDALSRLFSRLLSRRMAERRRRPMQPLKYASASINEFNGSVR</sequence>
<evidence type="ECO:0000313" key="2">
    <source>
        <dbReference type="EMBL" id="MCQ4631325.1"/>
    </source>
</evidence>
<dbReference type="RefSeq" id="WP_256117898.1">
    <property type="nucleotide sequence ID" value="NZ_WHSB02000005.1"/>
</dbReference>
<evidence type="ECO:0000313" key="3">
    <source>
        <dbReference type="Proteomes" id="UP000996601"/>
    </source>
</evidence>
<organism evidence="2 3">
    <name type="scientific">Shinella lacus</name>
    <dbReference type="NCBI Taxonomy" id="2654216"/>
    <lineage>
        <taxon>Bacteria</taxon>
        <taxon>Pseudomonadati</taxon>
        <taxon>Pseudomonadota</taxon>
        <taxon>Alphaproteobacteria</taxon>
        <taxon>Hyphomicrobiales</taxon>
        <taxon>Rhizobiaceae</taxon>
        <taxon>Shinella</taxon>
    </lineage>
</organism>